<sequence length="123" mass="12585">MAECVFCGSHVPDGSDHCPNCGSSVTSPGAYQEKPAVQNENTGPPGVASLVLGAMGIAVGVLFVLGSLPFDVDPFVLNLTLILWGIVGLAITKDKGPAASFGRILCMGTMVLGILGLTGFFEM</sequence>
<feature type="transmembrane region" description="Helical" evidence="1">
    <location>
        <begin position="47"/>
        <end position="69"/>
    </location>
</feature>
<gene>
    <name evidence="2" type="ORF">SDC9_167491</name>
</gene>
<protein>
    <recommendedName>
        <fullName evidence="3">Zinc-ribbon domain-containing protein</fullName>
    </recommendedName>
</protein>
<evidence type="ECO:0008006" key="3">
    <source>
        <dbReference type="Google" id="ProtNLM"/>
    </source>
</evidence>
<reference evidence="2" key="1">
    <citation type="submission" date="2019-08" db="EMBL/GenBank/DDBJ databases">
        <authorList>
            <person name="Kucharzyk K."/>
            <person name="Murdoch R.W."/>
            <person name="Higgins S."/>
            <person name="Loffler F."/>
        </authorList>
    </citation>
    <scope>NUCLEOTIDE SEQUENCE</scope>
</reference>
<comment type="caution">
    <text evidence="2">The sequence shown here is derived from an EMBL/GenBank/DDBJ whole genome shotgun (WGS) entry which is preliminary data.</text>
</comment>
<keyword evidence="1" id="KW-1133">Transmembrane helix</keyword>
<dbReference type="AlphaFoldDB" id="A0A645G7M2"/>
<name>A0A645G7M2_9ZZZZ</name>
<feature type="transmembrane region" description="Helical" evidence="1">
    <location>
        <begin position="104"/>
        <end position="121"/>
    </location>
</feature>
<keyword evidence="1" id="KW-0812">Transmembrane</keyword>
<accession>A0A645G7M2</accession>
<evidence type="ECO:0000313" key="2">
    <source>
        <dbReference type="EMBL" id="MPN20114.1"/>
    </source>
</evidence>
<dbReference type="EMBL" id="VSSQ01067785">
    <property type="protein sequence ID" value="MPN20114.1"/>
    <property type="molecule type" value="Genomic_DNA"/>
</dbReference>
<evidence type="ECO:0000256" key="1">
    <source>
        <dbReference type="SAM" id="Phobius"/>
    </source>
</evidence>
<proteinExistence type="predicted"/>
<feature type="transmembrane region" description="Helical" evidence="1">
    <location>
        <begin position="75"/>
        <end position="92"/>
    </location>
</feature>
<organism evidence="2">
    <name type="scientific">bioreactor metagenome</name>
    <dbReference type="NCBI Taxonomy" id="1076179"/>
    <lineage>
        <taxon>unclassified sequences</taxon>
        <taxon>metagenomes</taxon>
        <taxon>ecological metagenomes</taxon>
    </lineage>
</organism>
<keyword evidence="1" id="KW-0472">Membrane</keyword>